<feature type="transmembrane region" description="Helical" evidence="1">
    <location>
        <begin position="1606"/>
        <end position="1629"/>
    </location>
</feature>
<feature type="transmembrane region" description="Helical" evidence="1">
    <location>
        <begin position="1011"/>
        <end position="1032"/>
    </location>
</feature>
<evidence type="ECO:0000313" key="2">
    <source>
        <dbReference type="EMBL" id="CAE7544778.1"/>
    </source>
</evidence>
<organism evidence="2 3">
    <name type="scientific">Symbiodinium natans</name>
    <dbReference type="NCBI Taxonomy" id="878477"/>
    <lineage>
        <taxon>Eukaryota</taxon>
        <taxon>Sar</taxon>
        <taxon>Alveolata</taxon>
        <taxon>Dinophyceae</taxon>
        <taxon>Suessiales</taxon>
        <taxon>Symbiodiniaceae</taxon>
        <taxon>Symbiodinium</taxon>
    </lineage>
</organism>
<feature type="transmembrane region" description="Helical" evidence="1">
    <location>
        <begin position="1161"/>
        <end position="1188"/>
    </location>
</feature>
<feature type="transmembrane region" description="Helical" evidence="1">
    <location>
        <begin position="1705"/>
        <end position="1726"/>
    </location>
</feature>
<feature type="transmembrane region" description="Helical" evidence="1">
    <location>
        <begin position="1123"/>
        <end position="1141"/>
    </location>
</feature>
<gene>
    <name evidence="2" type="ORF">SNAT2548_LOCUS30562</name>
</gene>
<protein>
    <submittedName>
        <fullName evidence="2">Uncharacterized protein</fullName>
    </submittedName>
</protein>
<proteinExistence type="predicted"/>
<comment type="caution">
    <text evidence="2">The sequence shown here is derived from an EMBL/GenBank/DDBJ whole genome shotgun (WGS) entry which is preliminary data.</text>
</comment>
<feature type="transmembrane region" description="Helical" evidence="1">
    <location>
        <begin position="1255"/>
        <end position="1272"/>
    </location>
</feature>
<feature type="transmembrane region" description="Helical" evidence="1">
    <location>
        <begin position="1576"/>
        <end position="1594"/>
    </location>
</feature>
<dbReference type="Proteomes" id="UP000604046">
    <property type="component" value="Unassembled WGS sequence"/>
</dbReference>
<keyword evidence="1" id="KW-0812">Transmembrane</keyword>
<keyword evidence="3" id="KW-1185">Reference proteome</keyword>
<dbReference type="OrthoDB" id="408934at2759"/>
<feature type="transmembrane region" description="Helical" evidence="1">
    <location>
        <begin position="962"/>
        <end position="980"/>
    </location>
</feature>
<feature type="transmembrane region" description="Helical" evidence="1">
    <location>
        <begin position="1311"/>
        <end position="1335"/>
    </location>
</feature>
<evidence type="ECO:0000313" key="3">
    <source>
        <dbReference type="Proteomes" id="UP000604046"/>
    </source>
</evidence>
<evidence type="ECO:0000256" key="1">
    <source>
        <dbReference type="SAM" id="Phobius"/>
    </source>
</evidence>
<feature type="transmembrane region" description="Helical" evidence="1">
    <location>
        <begin position="1474"/>
        <end position="1498"/>
    </location>
</feature>
<feature type="transmembrane region" description="Helical" evidence="1">
    <location>
        <begin position="1661"/>
        <end position="1685"/>
    </location>
</feature>
<keyword evidence="1" id="KW-0472">Membrane</keyword>
<dbReference type="EMBL" id="CAJNDS010002612">
    <property type="protein sequence ID" value="CAE7544778.1"/>
    <property type="molecule type" value="Genomic_DNA"/>
</dbReference>
<feature type="transmembrane region" description="Helical" evidence="1">
    <location>
        <begin position="1231"/>
        <end position="1249"/>
    </location>
</feature>
<feature type="transmembrane region" description="Helical" evidence="1">
    <location>
        <begin position="1635"/>
        <end position="1654"/>
    </location>
</feature>
<feature type="transmembrane region" description="Helical" evidence="1">
    <location>
        <begin position="1069"/>
        <end position="1089"/>
    </location>
</feature>
<keyword evidence="1" id="KW-1133">Transmembrane helix</keyword>
<reference evidence="2" key="1">
    <citation type="submission" date="2021-02" db="EMBL/GenBank/DDBJ databases">
        <authorList>
            <person name="Dougan E. K."/>
            <person name="Rhodes N."/>
            <person name="Thang M."/>
            <person name="Chan C."/>
        </authorList>
    </citation>
    <scope>NUCLEOTIDE SEQUENCE</scope>
</reference>
<sequence length="1730" mass="188744">MARAMRPTLPWLRNLPWARGILSRASDTPTLRLMTLEQKMHYELNGWVRVPAVFSREDVTGISASLDDISKWPEDSKRWMHRLEADEGGAKDVGENGECCAEKINCNVLELPLVQEDISAHYKSGRPWLTSSVRFRVRHMAHTRLVRSPLIALAPETPHDEIQICQAMAMARLASMVSQALAYDFQYFLPQEFLLDLPLRQGSFAAEVISYVMSANVPDVHHKKVESGFFINIYADSDFNSEAFRSRRDVCTRVPVGGNPHQSPHMCEHPGSRAPRAEILEPDGSSDAGRFRLTAEFQFRVPGKLHIESVACLIWCITDTVCDDEVDITGVIMVSSLVQVRNEGGALKLLPHTDTSWISGPDVHGCHPDWLVRLFADQHDLRDGIRKVVDAYVMQNLQSELTLQQTLPIHSALNLTYKLEHLQFVYSQVPANESFVAVHASCTVHARARNGSTQAFPDSDAPWTGHHNTLPLGESWNRVEGHGPKQLVLLGGARFSQELLSALAQGMHYAGLLYSENSSRVKDATLYSTIDMARPEVDISSAGAGVIMRQSSLHLKLDCLDATAAKVSNFSLLNATFCNVKEQISVSAYVPNDHTAGIVLQVSNVTMGSANVTSFHSDAFMGSASELKSLAQQAIQNSLPLLNDRLNHTPLVFCAGGSSACSLVPFAPRPAVRTIPPQGKAWAGYVQVSWHCQCTTSGFYQPCMGFQCPQLGVSNEHALAVRQLQLRQQQTKWRAAATDISQQVSGTPATAWMSVFRNKDCAFTPDQTISFTKALDGHCMASNLPSLAPAFKLVDRDRGWYLLSGCRDDCSSCKFEDRIPVRRCVYIQSLGTHVVLSSSSDGCWRPEALRRALIFTAQESSTAAFMQATRLGQECSPCGVSGDLRCLVKLNASLLCSDCRATSCALPHVTFGQYSVPETPIGKRSGYIKVALATPELLPMLRACSPGNDDPRADGMDPSLKFGITLALVAVACCLCCLPISTRLKRIASFACRLRVWVRLRHVQQLHEERYFHFSLVLGAALLAINGAVWMLCNPMAGQLNHITQTMDTSNFDLAAASYIVETSAWRGLVVFIGSALVLASLLLVRVLWHVQISMGTSPPRALERQDYGGFASAAYGWKATTVFCLAEGSAAVALLAFTFWQESFSTSFEKQRQQASDLGFLSGTVASTASAVFCIRVTLSWIAPFLLNMRTSTSAILFGASCCKASGASDDSGFNATVLGILLTQETASLILSIAYFHSGFAPATLLWPLVRNVWLAICSGLANGLWLCLLTSSWACLRSWCLLFAGCLVTLQILLIGFMTGLLGDPSSLPFLLCSMLAAACLSFAAVMLFASAKPKAVDVLRSPATAAESPGNEACLSFSKFHRVASRAASQPDCFSVTMLFVRCMLEQTEAASPRFGARIKWRRICAVLGCVGLLFDLLRTLEHNFSHTAWDDLNSLIASMVGSDAMVAHDKGSVLAPLVSRYAAARGVRAGCSAVGASCFALATILDVLGASLALRYPSVSASTFLGLSRRLGFLGSAAYAVGILVFNLPDYVGLLDFGRLQRCGSEFCSAVASSMKTAIGAGLLAKASLEFLPLLVCLAWTLFRIGFFLSLDRRNAEAVNALMWATLSCMMRLSPVAGTAAYIACPGTAVIGWFTAFLLLPTLLLGGIMKFELTCLAWYFLWGWVLYLVPLLVMASYALGMDFCTLLDHLREYLQKHWPIFLAEFTLSDVVISDLFFVFIFKGGE</sequence>
<feature type="transmembrane region" description="Helical" evidence="1">
    <location>
        <begin position="1284"/>
        <end position="1305"/>
    </location>
</feature>
<feature type="transmembrane region" description="Helical" evidence="1">
    <location>
        <begin position="1518"/>
        <end position="1540"/>
    </location>
</feature>
<accession>A0A812TNX4</accession>
<name>A0A812TNX4_9DINO</name>